<dbReference type="SUPFAM" id="SSF89550">
    <property type="entry name" value="PHP domain-like"/>
    <property type="match status" value="1"/>
</dbReference>
<dbReference type="RefSeq" id="WP_165792166.1">
    <property type="nucleotide sequence ID" value="NZ_BFAV01000150.1"/>
</dbReference>
<name>A0A2L2XEF6_9FIRM</name>
<gene>
    <name evidence="1" type="ORF">DCCM_3869</name>
</gene>
<dbReference type="EMBL" id="BFAV01000150">
    <property type="protein sequence ID" value="GBF34749.1"/>
    <property type="molecule type" value="Genomic_DNA"/>
</dbReference>
<sequence>MDFLKAEFHCHVKLLAGGKFRRPQLIRRLNAAKGLGLDVLAVTEHMDAHDFWDIVECLIKLGLNGSGNLCWKGMRLLTGAEVTIAEGGDILLIGSAQGLKQLESRLGRLDGNNLPPFKDLLDASEDLGFLRIGAHPCRAKKVLWKMGPLLKRLDALEINAGELSKAGYVHHQAREAGVAVVAGSDAHHWLQLGRLYNIIPAGNGPDFEKIKRAVREKKTTWCRGGALHRRILNCCRFN</sequence>
<accession>A0A2L2XEF6</accession>
<organism evidence="1 2">
    <name type="scientific">Desulfocucumis palustris</name>
    <dbReference type="NCBI Taxonomy" id="1898651"/>
    <lineage>
        <taxon>Bacteria</taxon>
        <taxon>Bacillati</taxon>
        <taxon>Bacillota</taxon>
        <taxon>Clostridia</taxon>
        <taxon>Eubacteriales</taxon>
        <taxon>Desulfocucumaceae</taxon>
        <taxon>Desulfocucumis</taxon>
    </lineage>
</organism>
<dbReference type="Proteomes" id="UP000239549">
    <property type="component" value="Unassembled WGS sequence"/>
</dbReference>
<proteinExistence type="predicted"/>
<evidence type="ECO:0000313" key="1">
    <source>
        <dbReference type="EMBL" id="GBF34749.1"/>
    </source>
</evidence>
<dbReference type="Gene3D" id="3.20.20.140">
    <property type="entry name" value="Metal-dependent hydrolases"/>
    <property type="match status" value="1"/>
</dbReference>
<keyword evidence="2" id="KW-1185">Reference proteome</keyword>
<dbReference type="Pfam" id="PF13263">
    <property type="entry name" value="PHP_C"/>
    <property type="match status" value="1"/>
</dbReference>
<dbReference type="AlphaFoldDB" id="A0A2L2XEF6"/>
<dbReference type="InterPro" id="IPR016195">
    <property type="entry name" value="Pol/histidinol_Pase-like"/>
</dbReference>
<evidence type="ECO:0008006" key="3">
    <source>
        <dbReference type="Google" id="ProtNLM"/>
    </source>
</evidence>
<reference evidence="2" key="1">
    <citation type="submission" date="2018-02" db="EMBL/GenBank/DDBJ databases">
        <title>Genome sequence of Desulfocucumis palustris strain NAW-5.</title>
        <authorList>
            <person name="Watanabe M."/>
            <person name="Kojima H."/>
            <person name="Fukui M."/>
        </authorList>
    </citation>
    <scope>NUCLEOTIDE SEQUENCE [LARGE SCALE GENOMIC DNA]</scope>
    <source>
        <strain evidence="2">NAW-5</strain>
    </source>
</reference>
<comment type="caution">
    <text evidence="1">The sequence shown here is derived from an EMBL/GenBank/DDBJ whole genome shotgun (WGS) entry which is preliminary data.</text>
</comment>
<protein>
    <recommendedName>
        <fullName evidence="3">Polymerase/histidinol phosphatase N-terminal domain-containing protein</fullName>
    </recommendedName>
</protein>
<evidence type="ECO:0000313" key="2">
    <source>
        <dbReference type="Proteomes" id="UP000239549"/>
    </source>
</evidence>